<gene>
    <name evidence="3" type="ORF">TCM_045532</name>
</gene>
<feature type="transmembrane region" description="Helical" evidence="1">
    <location>
        <begin position="410"/>
        <end position="430"/>
    </location>
</feature>
<accession>A0A061FS57</accession>
<evidence type="ECO:0000313" key="4">
    <source>
        <dbReference type="Proteomes" id="UP000026915"/>
    </source>
</evidence>
<dbReference type="eggNOG" id="KOG0916">
    <property type="taxonomic scope" value="Eukaryota"/>
</dbReference>
<dbReference type="Pfam" id="PF02364">
    <property type="entry name" value="Glucan_synthase"/>
    <property type="match status" value="3"/>
</dbReference>
<dbReference type="PANTHER" id="PTHR12741">
    <property type="entry name" value="LYST-INTERACTING PROTEIN LIP5 DOPAMINE RESPONSIVE PROTEIN DRG-1"/>
    <property type="match status" value="1"/>
</dbReference>
<keyword evidence="1" id="KW-1133">Transmembrane helix</keyword>
<dbReference type="Gramene" id="EOY20140">
    <property type="protein sequence ID" value="EOY20140"/>
    <property type="gene ID" value="TCM_045532"/>
</dbReference>
<evidence type="ECO:0000313" key="3">
    <source>
        <dbReference type="EMBL" id="EOY20140.1"/>
    </source>
</evidence>
<feature type="transmembrane region" description="Helical" evidence="1">
    <location>
        <begin position="335"/>
        <end position="359"/>
    </location>
</feature>
<reference evidence="3 4" key="1">
    <citation type="journal article" date="2013" name="Genome Biol.">
        <title>The genome sequence of the most widely cultivated cacao type and its use to identify candidate genes regulating pod color.</title>
        <authorList>
            <person name="Motamayor J.C."/>
            <person name="Mockaitis K."/>
            <person name="Schmutz J."/>
            <person name="Haiminen N."/>
            <person name="Iii D.L."/>
            <person name="Cornejo O."/>
            <person name="Findley S.D."/>
            <person name="Zheng P."/>
            <person name="Utro F."/>
            <person name="Royaert S."/>
            <person name="Saski C."/>
            <person name="Jenkins J."/>
            <person name="Podicheti R."/>
            <person name="Zhao M."/>
            <person name="Scheffler B.E."/>
            <person name="Stack J.C."/>
            <person name="Feltus F.A."/>
            <person name="Mustiga G.M."/>
            <person name="Amores F."/>
            <person name="Phillips W."/>
            <person name="Marelli J.P."/>
            <person name="May G.D."/>
            <person name="Shapiro H."/>
            <person name="Ma J."/>
            <person name="Bustamante C.D."/>
            <person name="Schnell R.J."/>
            <person name="Main D."/>
            <person name="Gilbert D."/>
            <person name="Parida L."/>
            <person name="Kuhn D.N."/>
        </authorList>
    </citation>
    <scope>NUCLEOTIDE SEQUENCE [LARGE SCALE GENOMIC DNA]</scope>
    <source>
        <strain evidence="4">cv. Matina 1-6</strain>
    </source>
</reference>
<dbReference type="Proteomes" id="UP000026915">
    <property type="component" value="Chromosome 10"/>
</dbReference>
<keyword evidence="4" id="KW-1185">Reference proteome</keyword>
<dbReference type="GO" id="GO:0000148">
    <property type="term" value="C:1,3-beta-D-glucan synthase complex"/>
    <property type="evidence" value="ECO:0007669"/>
    <property type="project" value="InterPro"/>
</dbReference>
<dbReference type="GO" id="GO:0006075">
    <property type="term" value="P:(1-&gt;3)-beta-D-glucan biosynthetic process"/>
    <property type="evidence" value="ECO:0007669"/>
    <property type="project" value="InterPro"/>
</dbReference>
<feature type="transmembrane region" description="Helical" evidence="1">
    <location>
        <begin position="199"/>
        <end position="221"/>
    </location>
</feature>
<feature type="domain" description="Glycosyl transferase 48" evidence="2">
    <location>
        <begin position="94"/>
        <end position="268"/>
    </location>
</feature>
<evidence type="ECO:0000259" key="2">
    <source>
        <dbReference type="Pfam" id="PF02364"/>
    </source>
</evidence>
<feature type="domain" description="Glycosyl transferase 48" evidence="2">
    <location>
        <begin position="40"/>
        <end position="85"/>
    </location>
</feature>
<evidence type="ECO:0000256" key="1">
    <source>
        <dbReference type="SAM" id="Phobius"/>
    </source>
</evidence>
<name>A0A061FS57_THECC</name>
<feature type="transmembrane region" description="Helical" evidence="1">
    <location>
        <begin position="476"/>
        <end position="496"/>
    </location>
</feature>
<dbReference type="GO" id="GO:0003843">
    <property type="term" value="F:1,3-beta-D-glucan synthase activity"/>
    <property type="evidence" value="ECO:0007669"/>
    <property type="project" value="InterPro"/>
</dbReference>
<dbReference type="InParanoid" id="A0A061FS57"/>
<keyword evidence="1" id="KW-0472">Membrane</keyword>
<dbReference type="AlphaFoldDB" id="A0A061FS57"/>
<dbReference type="HOGENOM" id="CLU_018170_1_1_1"/>
<dbReference type="OMA" id="KRWIRIR"/>
<dbReference type="EMBL" id="CM001888">
    <property type="protein sequence ID" value="EOY20140.1"/>
    <property type="molecule type" value="Genomic_DNA"/>
</dbReference>
<organism evidence="3 4">
    <name type="scientific">Theobroma cacao</name>
    <name type="common">Cacao</name>
    <name type="synonym">Cocoa</name>
    <dbReference type="NCBI Taxonomy" id="3641"/>
    <lineage>
        <taxon>Eukaryota</taxon>
        <taxon>Viridiplantae</taxon>
        <taxon>Streptophyta</taxon>
        <taxon>Embryophyta</taxon>
        <taxon>Tracheophyta</taxon>
        <taxon>Spermatophyta</taxon>
        <taxon>Magnoliopsida</taxon>
        <taxon>eudicotyledons</taxon>
        <taxon>Gunneridae</taxon>
        <taxon>Pentapetalae</taxon>
        <taxon>rosids</taxon>
        <taxon>malvids</taxon>
        <taxon>Malvales</taxon>
        <taxon>Malvaceae</taxon>
        <taxon>Byttnerioideae</taxon>
        <taxon>Theobroma</taxon>
    </lineage>
</organism>
<protein>
    <submittedName>
        <fullName evidence="3">Glucan synthase-like 7</fullName>
    </submittedName>
</protein>
<dbReference type="InterPro" id="IPR003440">
    <property type="entry name" value="Glyco_trans_48_dom"/>
</dbReference>
<proteinExistence type="predicted"/>
<dbReference type="GO" id="GO:0016020">
    <property type="term" value="C:membrane"/>
    <property type="evidence" value="ECO:0007669"/>
    <property type="project" value="InterPro"/>
</dbReference>
<keyword evidence="1" id="KW-0812">Transmembrane</keyword>
<dbReference type="PANTHER" id="PTHR12741:SF58">
    <property type="entry name" value="1,3-BETA-GLUCAN SYNTHASE"/>
    <property type="match status" value="1"/>
</dbReference>
<sequence length="521" mass="59530">MISASRFRTSTGLGYTRQHWQKVGSSCWGGESWFHRAISLEIYRIKLPGPPTKVGEGKPENQDHAIIFTRGEALQTIDMSQVAFLPPSQDIVIKVLEVRFHYGHPDIFDRILHITRGGISKASKTINFSEDIFAGFNSTLRGGYITHHDYIQVGKGRDVGMNQISCFEAKVASGNGEQTLSRDVYRLGCRFDFYRMLSFYFTTVGFYFNSMVTMLTVYFFLYGRLYLVMSGLERHILNNSIISRNKSLEAALIPQSVFQMGTLLVLLILMDISLEKGFRTALGSKYRATGRGFVAFHAKFADYYGLYSRSHFVKGLELSILLILYQVYGESYRSSNIYLLITCSIWFLVGSWLLAPFIFNPSSFDWQKTVDDWTDWKRWIRIRGGIGIRPEKSWESWWDGEEEHLKYTNILGRVLEIVLALRFLVYQYGVVYHLNIAHHSLRTLLGCFGSNAFIVKVGRQILSVACRLVYRMFKAFVFRASLAFIIGLIIVCGPTTSDLWDAAPAFLPTGWAFLLVSFKLS</sequence>
<feature type="domain" description="Glycosyl transferase 48" evidence="2">
    <location>
        <begin position="283"/>
        <end position="415"/>
    </location>
</feature>